<dbReference type="NCBIfam" id="TIGR00188">
    <property type="entry name" value="rnpA"/>
    <property type="match status" value="1"/>
</dbReference>
<evidence type="ECO:0000256" key="1">
    <source>
        <dbReference type="ARBA" id="ARBA00002663"/>
    </source>
</evidence>
<protein>
    <recommendedName>
        <fullName evidence="7 8">Ribonuclease P protein component</fullName>
        <shortName evidence="7">RNase P protein</shortName>
        <shortName evidence="7">RNaseP protein</shortName>
        <ecNumber evidence="7 8">3.1.26.5</ecNumber>
    </recommendedName>
    <alternativeName>
        <fullName evidence="7">Protein C5</fullName>
    </alternativeName>
</protein>
<sequence>MIARPLRLRRSFEFARVRRYGRSSSTRLLVLAILQNNLEHNRYGFVVGKRVGKAVVRNRVRRWLREAVRTLEPHLRSGYDVVIIARGPIASPEVTYPDVLETLRSLCKRVGLVSESRAFNGDPNDVTRDTSL</sequence>
<dbReference type="PROSITE" id="PS00648">
    <property type="entry name" value="RIBONUCLEASE_P"/>
    <property type="match status" value="1"/>
</dbReference>
<reference evidence="9 10" key="1">
    <citation type="journal article" date="2012" name="ISME J.">
        <title>Nitrification expanded: discovery, physiology and genomics of a nitrite-oxidizing bacterium from the phylum Chloroflexi.</title>
        <authorList>
            <person name="Sorokin D.Y."/>
            <person name="Lucker S."/>
            <person name="Vejmelkova D."/>
            <person name="Kostrikina N.A."/>
            <person name="Kleerebezem R."/>
            <person name="Rijpstra W.I."/>
            <person name="Damste J.S."/>
            <person name="Le Paslier D."/>
            <person name="Muyzer G."/>
            <person name="Wagner M."/>
            <person name="van Loosdrecht M.C."/>
            <person name="Daims H."/>
        </authorList>
    </citation>
    <scope>NUCLEOTIDE SEQUENCE [LARGE SCALE GENOMIC DNA]</scope>
    <source>
        <strain evidence="10">none</strain>
    </source>
</reference>
<comment type="catalytic activity">
    <reaction evidence="7">
        <text>Endonucleolytic cleavage of RNA, removing 5'-extranucleotides from tRNA precursor.</text>
        <dbReference type="EC" id="3.1.26.5"/>
    </reaction>
</comment>
<evidence type="ECO:0000256" key="5">
    <source>
        <dbReference type="ARBA" id="ARBA00022801"/>
    </source>
</evidence>
<dbReference type="GO" id="GO:0030677">
    <property type="term" value="C:ribonuclease P complex"/>
    <property type="evidence" value="ECO:0007669"/>
    <property type="project" value="TreeGrafter"/>
</dbReference>
<evidence type="ECO:0000256" key="7">
    <source>
        <dbReference type="HAMAP-Rule" id="MF_00227"/>
    </source>
</evidence>
<dbReference type="GO" id="GO:0001682">
    <property type="term" value="P:tRNA 5'-leader removal"/>
    <property type="evidence" value="ECO:0007669"/>
    <property type="project" value="UniProtKB-UniRule"/>
</dbReference>
<dbReference type="EC" id="3.1.26.5" evidence="7 8"/>
<dbReference type="HAMAP" id="MF_00227">
    <property type="entry name" value="RNase_P"/>
    <property type="match status" value="1"/>
</dbReference>
<gene>
    <name evidence="7 9" type="primary">rnpA</name>
    <name evidence="9" type="ORF">NITHO_2610009</name>
</gene>
<comment type="function">
    <text evidence="1 7">RNaseP catalyzes the removal of the 5'-leader sequence from pre-tRNA to produce the mature 5'-terminus. It can also cleave other RNA substrates such as 4.5S RNA. The protein component plays an auxiliary but essential role in vivo by binding to the 5'-leader sequence and broadening the substrate specificity of the ribozyme.</text>
</comment>
<dbReference type="PANTHER" id="PTHR33992">
    <property type="entry name" value="RIBONUCLEASE P PROTEIN COMPONENT"/>
    <property type="match status" value="1"/>
</dbReference>
<dbReference type="PROSITE" id="PS50007">
    <property type="entry name" value="PIPLC_X_DOMAIN"/>
    <property type="match status" value="1"/>
</dbReference>
<keyword evidence="5 7" id="KW-0378">Hydrolase</keyword>
<dbReference type="Proteomes" id="UP000004221">
    <property type="component" value="Unassembled WGS sequence"/>
</dbReference>
<dbReference type="InterPro" id="IPR020568">
    <property type="entry name" value="Ribosomal_Su5_D2-typ_SF"/>
</dbReference>
<dbReference type="GO" id="GO:0004526">
    <property type="term" value="F:ribonuclease P activity"/>
    <property type="evidence" value="ECO:0007669"/>
    <property type="project" value="UniProtKB-UniRule"/>
</dbReference>
<dbReference type="AlphaFoldDB" id="I4EG85"/>
<evidence type="ECO:0000256" key="3">
    <source>
        <dbReference type="ARBA" id="ARBA00022722"/>
    </source>
</evidence>
<keyword evidence="2 7" id="KW-0819">tRNA processing</keyword>
<comment type="similarity">
    <text evidence="7">Belongs to the RnpA family.</text>
</comment>
<dbReference type="OrthoDB" id="166028at2"/>
<evidence type="ECO:0000256" key="2">
    <source>
        <dbReference type="ARBA" id="ARBA00022694"/>
    </source>
</evidence>
<keyword evidence="4 7" id="KW-0255">Endonuclease</keyword>
<comment type="subunit">
    <text evidence="7">Consists of a catalytic RNA component (M1 or rnpB) and a protein subunit.</text>
</comment>
<comment type="caution">
    <text evidence="9">The sequence shown here is derived from an EMBL/GenBank/DDBJ whole genome shotgun (WGS) entry which is preliminary data.</text>
</comment>
<keyword evidence="10" id="KW-1185">Reference proteome</keyword>
<name>I4EG85_9BACT</name>
<evidence type="ECO:0000313" key="9">
    <source>
        <dbReference type="EMBL" id="CCF83697.1"/>
    </source>
</evidence>
<keyword evidence="6 7" id="KW-0694">RNA-binding</keyword>
<evidence type="ECO:0000256" key="8">
    <source>
        <dbReference type="NCBIfam" id="TIGR00188"/>
    </source>
</evidence>
<dbReference type="GO" id="GO:0042781">
    <property type="term" value="F:3'-tRNA processing endoribonuclease activity"/>
    <property type="evidence" value="ECO:0007669"/>
    <property type="project" value="TreeGrafter"/>
</dbReference>
<proteinExistence type="inferred from homology"/>
<dbReference type="Pfam" id="PF00825">
    <property type="entry name" value="Ribonuclease_P"/>
    <property type="match status" value="1"/>
</dbReference>
<organism evidence="9 10">
    <name type="scientific">Nitrolancea hollandica Lb</name>
    <dbReference type="NCBI Taxonomy" id="1129897"/>
    <lineage>
        <taxon>Bacteria</taxon>
        <taxon>Pseudomonadati</taxon>
        <taxon>Thermomicrobiota</taxon>
        <taxon>Thermomicrobia</taxon>
        <taxon>Sphaerobacterales</taxon>
        <taxon>Sphaerobacterineae</taxon>
        <taxon>Sphaerobacteraceae</taxon>
        <taxon>Nitrolancea</taxon>
    </lineage>
</organism>
<dbReference type="RefSeq" id="WP_008477231.1">
    <property type="nucleotide sequence ID" value="NZ_CAGS01000181.1"/>
</dbReference>
<dbReference type="InterPro" id="IPR014721">
    <property type="entry name" value="Ribsml_uS5_D2-typ_fold_subgr"/>
</dbReference>
<evidence type="ECO:0000256" key="4">
    <source>
        <dbReference type="ARBA" id="ARBA00022759"/>
    </source>
</evidence>
<evidence type="ECO:0000256" key="6">
    <source>
        <dbReference type="ARBA" id="ARBA00022884"/>
    </source>
</evidence>
<accession>I4EG85</accession>
<evidence type="ECO:0000313" key="10">
    <source>
        <dbReference type="Proteomes" id="UP000004221"/>
    </source>
</evidence>
<dbReference type="PANTHER" id="PTHR33992:SF1">
    <property type="entry name" value="RIBONUCLEASE P PROTEIN COMPONENT"/>
    <property type="match status" value="1"/>
</dbReference>
<dbReference type="GO" id="GO:0000049">
    <property type="term" value="F:tRNA binding"/>
    <property type="evidence" value="ECO:0007669"/>
    <property type="project" value="UniProtKB-UniRule"/>
</dbReference>
<dbReference type="SUPFAM" id="SSF54211">
    <property type="entry name" value="Ribosomal protein S5 domain 2-like"/>
    <property type="match status" value="1"/>
</dbReference>
<dbReference type="InterPro" id="IPR000100">
    <property type="entry name" value="RNase_P"/>
</dbReference>
<dbReference type="EMBL" id="CAGS01000181">
    <property type="protein sequence ID" value="CCF83697.1"/>
    <property type="molecule type" value="Genomic_DNA"/>
</dbReference>
<keyword evidence="3 7" id="KW-0540">Nuclease</keyword>
<dbReference type="InterPro" id="IPR020539">
    <property type="entry name" value="RNase_P_CS"/>
</dbReference>
<dbReference type="Gene3D" id="3.30.230.10">
    <property type="match status" value="1"/>
</dbReference>